<proteinExistence type="predicted"/>
<keyword evidence="1" id="KW-0472">Membrane</keyword>
<evidence type="ECO:0000313" key="3">
    <source>
        <dbReference type="Proteomes" id="UP000265750"/>
    </source>
</evidence>
<dbReference type="EMBL" id="QYRN01000002">
    <property type="protein sequence ID" value="RIY02546.1"/>
    <property type="molecule type" value="Genomic_DNA"/>
</dbReference>
<keyword evidence="1" id="KW-0812">Transmembrane</keyword>
<reference evidence="3" key="1">
    <citation type="submission" date="2018-09" db="EMBL/GenBank/DDBJ databases">
        <authorList>
            <person name="Tuo L."/>
        </authorList>
    </citation>
    <scope>NUCLEOTIDE SEQUENCE [LARGE SCALE GENOMIC DNA]</scope>
    <source>
        <strain evidence="3">M2BS4Y-1</strain>
    </source>
</reference>
<keyword evidence="1" id="KW-1133">Transmembrane helix</keyword>
<organism evidence="2 3">
    <name type="scientific">Aureimonas flava</name>
    <dbReference type="NCBI Taxonomy" id="2320271"/>
    <lineage>
        <taxon>Bacteria</taxon>
        <taxon>Pseudomonadati</taxon>
        <taxon>Pseudomonadota</taxon>
        <taxon>Alphaproteobacteria</taxon>
        <taxon>Hyphomicrobiales</taxon>
        <taxon>Aurantimonadaceae</taxon>
        <taxon>Aureimonas</taxon>
    </lineage>
</organism>
<evidence type="ECO:0000256" key="1">
    <source>
        <dbReference type="SAM" id="Phobius"/>
    </source>
</evidence>
<dbReference type="InterPro" id="IPR009781">
    <property type="entry name" value="DUF1345"/>
</dbReference>
<gene>
    <name evidence="2" type="ORF">D3218_04025</name>
</gene>
<keyword evidence="3" id="KW-1185">Reference proteome</keyword>
<sequence>MTAKPGTHTFHRAFLRGVRARPRLLLSAGLAVAATLASPRSLDLTTRVLVGWDVGVLFYLGMIARMMARSSGAGNLRRRARRQDEGRRTILLLTGLAIAASFGAIAADLHGLDDRDPNPWRLALAGGTILLSWTVTQVMMALHYAGEFYARPDAEGGLEFPGGDRTPGYGDFLYFAFTMGAACQTSDVAVSAKGMRELVLAHTILAFLFNTTVLALAVNVGASVI</sequence>
<dbReference type="RefSeq" id="WP_119538625.1">
    <property type="nucleotide sequence ID" value="NZ_QYRN01000002.1"/>
</dbReference>
<feature type="transmembrane region" description="Helical" evidence="1">
    <location>
        <begin position="199"/>
        <end position="222"/>
    </location>
</feature>
<comment type="caution">
    <text evidence="2">The sequence shown here is derived from an EMBL/GenBank/DDBJ whole genome shotgun (WGS) entry which is preliminary data.</text>
</comment>
<dbReference type="AlphaFoldDB" id="A0A3A1WLW9"/>
<accession>A0A3A1WLW9</accession>
<protein>
    <submittedName>
        <fullName evidence="2">DUF1345 domain-containing protein</fullName>
    </submittedName>
</protein>
<feature type="transmembrane region" description="Helical" evidence="1">
    <location>
        <begin position="119"/>
        <end position="142"/>
    </location>
</feature>
<name>A0A3A1WLW9_9HYPH</name>
<feature type="transmembrane region" description="Helical" evidence="1">
    <location>
        <begin position="49"/>
        <end position="68"/>
    </location>
</feature>
<feature type="transmembrane region" description="Helical" evidence="1">
    <location>
        <begin position="89"/>
        <end position="107"/>
    </location>
</feature>
<dbReference type="Proteomes" id="UP000265750">
    <property type="component" value="Unassembled WGS sequence"/>
</dbReference>
<dbReference type="OrthoDB" id="64737at2"/>
<evidence type="ECO:0000313" key="2">
    <source>
        <dbReference type="EMBL" id="RIY02546.1"/>
    </source>
</evidence>
<dbReference type="Pfam" id="PF07077">
    <property type="entry name" value="DUF1345"/>
    <property type="match status" value="1"/>
</dbReference>